<comment type="similarity">
    <text evidence="1">Belongs to the iron/ascorbate-dependent oxidoreductase family.</text>
</comment>
<organism evidence="6 7">
    <name type="scientific">Brassica carinata</name>
    <name type="common">Ethiopian mustard</name>
    <name type="synonym">Abyssinian cabbage</name>
    <dbReference type="NCBI Taxonomy" id="52824"/>
    <lineage>
        <taxon>Eukaryota</taxon>
        <taxon>Viridiplantae</taxon>
        <taxon>Streptophyta</taxon>
        <taxon>Embryophyta</taxon>
        <taxon>Tracheophyta</taxon>
        <taxon>Spermatophyta</taxon>
        <taxon>Magnoliopsida</taxon>
        <taxon>eudicotyledons</taxon>
        <taxon>Gunneridae</taxon>
        <taxon>Pentapetalae</taxon>
        <taxon>rosids</taxon>
        <taxon>malvids</taxon>
        <taxon>Brassicales</taxon>
        <taxon>Brassicaceae</taxon>
        <taxon>Brassiceae</taxon>
        <taxon>Brassica</taxon>
    </lineage>
</organism>
<keyword evidence="2" id="KW-0479">Metal-binding</keyword>
<evidence type="ECO:0000259" key="5">
    <source>
        <dbReference type="Pfam" id="PF03171"/>
    </source>
</evidence>
<gene>
    <name evidence="6" type="ORF">Bca52824_016699</name>
</gene>
<dbReference type="Gene3D" id="2.60.120.330">
    <property type="entry name" value="B-lactam Antibiotic, Isopenicillin N Synthase, Chain"/>
    <property type="match status" value="1"/>
</dbReference>
<feature type="domain" description="Isopenicillin N synthase-like Fe(2+) 2OG dioxygenase" evidence="5">
    <location>
        <begin position="23"/>
        <end position="95"/>
    </location>
</feature>
<comment type="caution">
    <text evidence="6">The sequence shown here is derived from an EMBL/GenBank/DDBJ whole genome shotgun (WGS) entry which is preliminary data.</text>
</comment>
<dbReference type="PANTHER" id="PTHR10209:SF791">
    <property type="entry name" value="1-AMINOCYCLOPROPANE-1-CARBOXYLATE OXIDASE HOMOLOG 1"/>
    <property type="match status" value="1"/>
</dbReference>
<evidence type="ECO:0000256" key="1">
    <source>
        <dbReference type="ARBA" id="ARBA00008056"/>
    </source>
</evidence>
<dbReference type="SUPFAM" id="SSF51197">
    <property type="entry name" value="Clavaminate synthase-like"/>
    <property type="match status" value="1"/>
</dbReference>
<name>A0A8X7W5K7_BRACI</name>
<dbReference type="PANTHER" id="PTHR10209">
    <property type="entry name" value="OXIDOREDUCTASE, 2OG-FE II OXYGENASE FAMILY PROTEIN"/>
    <property type="match status" value="1"/>
</dbReference>
<evidence type="ECO:0000313" key="6">
    <source>
        <dbReference type="EMBL" id="KAG2323486.1"/>
    </source>
</evidence>
<dbReference type="Proteomes" id="UP000886595">
    <property type="component" value="Unassembled WGS sequence"/>
</dbReference>
<proteinExistence type="inferred from homology"/>
<protein>
    <recommendedName>
        <fullName evidence="5">Isopenicillin N synthase-like Fe(2+) 2OG dioxygenase domain-containing protein</fullName>
    </recommendedName>
</protein>
<keyword evidence="3" id="KW-0560">Oxidoreductase</keyword>
<keyword evidence="4" id="KW-0408">Iron</keyword>
<dbReference type="InterPro" id="IPR044861">
    <property type="entry name" value="IPNS-like_FE2OG_OXY"/>
</dbReference>
<sequence>MVEIHTDHIKDIECTNSLLPLGHYYPPCLQPNLTLGLTKLSDNSFLTVLLQDHVGGLQVLHDQYWLITNGEFISVERCVLANAAGARISVACFFTSYLMAIGES</sequence>
<keyword evidence="7" id="KW-1185">Reference proteome</keyword>
<dbReference type="AlphaFoldDB" id="A0A8X7W5K7"/>
<dbReference type="EMBL" id="JAAMPC010000003">
    <property type="protein sequence ID" value="KAG2323486.1"/>
    <property type="molecule type" value="Genomic_DNA"/>
</dbReference>
<dbReference type="InterPro" id="IPR027443">
    <property type="entry name" value="IPNS-like_sf"/>
</dbReference>
<dbReference type="GO" id="GO:0046872">
    <property type="term" value="F:metal ion binding"/>
    <property type="evidence" value="ECO:0007669"/>
    <property type="project" value="UniProtKB-KW"/>
</dbReference>
<evidence type="ECO:0000256" key="2">
    <source>
        <dbReference type="ARBA" id="ARBA00022723"/>
    </source>
</evidence>
<dbReference type="OrthoDB" id="1299449at2759"/>
<evidence type="ECO:0000256" key="3">
    <source>
        <dbReference type="ARBA" id="ARBA00023002"/>
    </source>
</evidence>
<dbReference type="GO" id="GO:0016491">
    <property type="term" value="F:oxidoreductase activity"/>
    <property type="evidence" value="ECO:0007669"/>
    <property type="project" value="UniProtKB-KW"/>
</dbReference>
<accession>A0A8X7W5K7</accession>
<evidence type="ECO:0000256" key="4">
    <source>
        <dbReference type="ARBA" id="ARBA00023004"/>
    </source>
</evidence>
<dbReference type="Pfam" id="PF03171">
    <property type="entry name" value="2OG-FeII_Oxy"/>
    <property type="match status" value="1"/>
</dbReference>
<evidence type="ECO:0000313" key="7">
    <source>
        <dbReference type="Proteomes" id="UP000886595"/>
    </source>
</evidence>
<reference evidence="6 7" key="1">
    <citation type="submission" date="2020-02" db="EMBL/GenBank/DDBJ databases">
        <authorList>
            <person name="Ma Q."/>
            <person name="Huang Y."/>
            <person name="Song X."/>
            <person name="Pei D."/>
        </authorList>
    </citation>
    <scope>NUCLEOTIDE SEQUENCE [LARGE SCALE GENOMIC DNA]</scope>
    <source>
        <strain evidence="6">Sxm20200214</strain>
        <tissue evidence="6">Leaf</tissue>
    </source>
</reference>